<evidence type="ECO:0000313" key="2">
    <source>
        <dbReference type="EMBL" id="QDU32076.1"/>
    </source>
</evidence>
<dbReference type="KEGG" id="pcor:KS4_01050"/>
<proteinExistence type="predicted"/>
<sequence>MQFIQIEGKTSLEKTIQSHQSDTKLFICGLPEEQDNFQDLACINPESPSNILKSADEIDVQEWFASRRRELEDEHGELDFYEGTWPGESENSHGIQLNEFGTIKTDVTCITLPITSIWKVFAHLKYGNWNDCPSPETHCAIWKYWEEKYGAKVVAVSNDIVEAYVTKPPTTQEEAMKLAWEQFIYCQDIVLQGVERVANLASAMKNNQYWYFWWD</sequence>
<reference evidence="2 3" key="1">
    <citation type="submission" date="2019-02" db="EMBL/GenBank/DDBJ databases">
        <title>Deep-cultivation of Planctomycetes and their phenomic and genomic characterization uncovers novel biology.</title>
        <authorList>
            <person name="Wiegand S."/>
            <person name="Jogler M."/>
            <person name="Boedeker C."/>
            <person name="Pinto D."/>
            <person name="Vollmers J."/>
            <person name="Rivas-Marin E."/>
            <person name="Kohn T."/>
            <person name="Peeters S.H."/>
            <person name="Heuer A."/>
            <person name="Rast P."/>
            <person name="Oberbeckmann S."/>
            <person name="Bunk B."/>
            <person name="Jeske O."/>
            <person name="Meyerdierks A."/>
            <person name="Storesund J.E."/>
            <person name="Kallscheuer N."/>
            <person name="Luecker S."/>
            <person name="Lage O.M."/>
            <person name="Pohl T."/>
            <person name="Merkel B.J."/>
            <person name="Hornburger P."/>
            <person name="Mueller R.-W."/>
            <person name="Bruemmer F."/>
            <person name="Labrenz M."/>
            <person name="Spormann A.M."/>
            <person name="Op den Camp H."/>
            <person name="Overmann J."/>
            <person name="Amann R."/>
            <person name="Jetten M.S.M."/>
            <person name="Mascher T."/>
            <person name="Medema M.H."/>
            <person name="Devos D.P."/>
            <person name="Kaster A.-K."/>
            <person name="Ovreas L."/>
            <person name="Rohde M."/>
            <person name="Galperin M.Y."/>
            <person name="Jogler C."/>
        </authorList>
    </citation>
    <scope>NUCLEOTIDE SEQUENCE [LARGE SCALE GENOMIC DNA]</scope>
    <source>
        <strain evidence="2 3">KS4</strain>
    </source>
</reference>
<name>A0A517YPD3_9BACT</name>
<evidence type="ECO:0000313" key="3">
    <source>
        <dbReference type="Proteomes" id="UP000317369"/>
    </source>
</evidence>
<gene>
    <name evidence="2" type="ORF">KS4_01050</name>
</gene>
<dbReference type="Pfam" id="PF14062">
    <property type="entry name" value="DUF4253"/>
    <property type="match status" value="1"/>
</dbReference>
<keyword evidence="3" id="KW-1185">Reference proteome</keyword>
<dbReference type="EMBL" id="CP036425">
    <property type="protein sequence ID" value="QDU32076.1"/>
    <property type="molecule type" value="Genomic_DNA"/>
</dbReference>
<dbReference type="Proteomes" id="UP000317369">
    <property type="component" value="Chromosome"/>
</dbReference>
<evidence type="ECO:0000259" key="1">
    <source>
        <dbReference type="Pfam" id="PF14062"/>
    </source>
</evidence>
<accession>A0A517YPD3</accession>
<dbReference type="OrthoDB" id="4827574at2"/>
<protein>
    <recommendedName>
        <fullName evidence="1">DUF4253 domain-containing protein</fullName>
    </recommendedName>
</protein>
<dbReference type="RefSeq" id="WP_145073056.1">
    <property type="nucleotide sequence ID" value="NZ_CP036425.1"/>
</dbReference>
<dbReference type="AlphaFoldDB" id="A0A517YPD3"/>
<feature type="domain" description="DUF4253" evidence="1">
    <location>
        <begin position="111"/>
        <end position="215"/>
    </location>
</feature>
<dbReference type="InterPro" id="IPR025349">
    <property type="entry name" value="DUF4253"/>
</dbReference>
<organism evidence="2 3">
    <name type="scientific">Poriferisphaera corsica</name>
    <dbReference type="NCBI Taxonomy" id="2528020"/>
    <lineage>
        <taxon>Bacteria</taxon>
        <taxon>Pseudomonadati</taxon>
        <taxon>Planctomycetota</taxon>
        <taxon>Phycisphaerae</taxon>
        <taxon>Phycisphaerales</taxon>
        <taxon>Phycisphaeraceae</taxon>
        <taxon>Poriferisphaera</taxon>
    </lineage>
</organism>